<dbReference type="AlphaFoldDB" id="D8INX1"/>
<protein>
    <submittedName>
        <fullName evidence="2">Uncharacterized protein</fullName>
    </submittedName>
</protein>
<name>D8INX1_HERSS</name>
<dbReference type="KEGG" id="hse:Hsero_1275"/>
<feature type="compositionally biased region" description="Polar residues" evidence="1">
    <location>
        <begin position="64"/>
        <end position="75"/>
    </location>
</feature>
<gene>
    <name evidence="2" type="ordered locus">Hsero_1275</name>
</gene>
<feature type="region of interest" description="Disordered" evidence="1">
    <location>
        <begin position="49"/>
        <end position="75"/>
    </location>
</feature>
<dbReference type="Proteomes" id="UP000000329">
    <property type="component" value="Chromosome"/>
</dbReference>
<organism evidence="2 3">
    <name type="scientific">Herbaspirillum seropedicae (strain SmR1)</name>
    <dbReference type="NCBI Taxonomy" id="757424"/>
    <lineage>
        <taxon>Bacteria</taxon>
        <taxon>Pseudomonadati</taxon>
        <taxon>Pseudomonadota</taxon>
        <taxon>Betaproteobacteria</taxon>
        <taxon>Burkholderiales</taxon>
        <taxon>Oxalobacteraceae</taxon>
        <taxon>Herbaspirillum</taxon>
    </lineage>
</organism>
<proteinExistence type="predicted"/>
<dbReference type="EMBL" id="CP002039">
    <property type="protein sequence ID" value="ADJ62791.1"/>
    <property type="molecule type" value="Genomic_DNA"/>
</dbReference>
<evidence type="ECO:0000256" key="1">
    <source>
        <dbReference type="SAM" id="MobiDB-lite"/>
    </source>
</evidence>
<keyword evidence="3" id="KW-1185">Reference proteome</keyword>
<sequence length="75" mass="8120">MLMMAAPASTTSQGFRLTVAIRMEGLSRKGADEERMLNLTTWRAQAQVNHDGGAGQHHQPGFSIDSSNTHGRPIS</sequence>
<dbReference type="HOGENOM" id="CLU_2666105_0_0_4"/>
<evidence type="ECO:0000313" key="2">
    <source>
        <dbReference type="EMBL" id="ADJ62791.1"/>
    </source>
</evidence>
<accession>D8INX1</accession>
<reference evidence="2 3" key="1">
    <citation type="submission" date="2010-04" db="EMBL/GenBank/DDBJ databases">
        <title>The genome of Herbaspirillum seropedicae SmR1, an endophytic, nitrogen-fixing, plant-growth promoting beta-Proteobacteria.</title>
        <authorList>
            <person name="Pedrosa F.O."/>
            <person name="Monteiro R.A."/>
            <person name="Wassem R."/>
            <person name="Cruz L.M."/>
            <person name="Ayub R.A."/>
            <person name="Colauto N.B."/>
            <person name="Fernandez M.A."/>
            <person name="Fungaro M.H.P."/>
            <person name="Grisard E.C."/>
            <person name="Hungria M."/>
            <person name="Madeira H.M.F."/>
            <person name="Nodari R.O."/>
            <person name="Osaku C.A."/>
            <person name="Petzl-Erler M.L."/>
            <person name="Terenzi H."/>
            <person name="Vieira L.G.E."/>
            <person name="Almeida M.I.M."/>
            <person name="Alves L.R."/>
            <person name="Arantes O.M.N."/>
            <person name="Balsanelli E."/>
            <person name="Barcellos F.G."/>
            <person name="Baura V.A."/>
            <person name="Binde D.R."/>
            <person name="Campo R.J."/>
            <person name="Chubatsu L.S."/>
            <person name="Chueire L.M.O."/>
            <person name="Ciferri R.R."/>
            <person name="Correa L.C."/>
            <person name="da Conceicao Silva J.L."/>
            <person name="Dabul A.N.G."/>
            <person name="Dambros B.P."/>
            <person name="Faoro H."/>
            <person name="Favetti A."/>
            <person name="Friedermann G."/>
            <person name="Furlaneto M.C."/>
            <person name="Gasques L.S."/>
            <person name="Gimenes C.C.T."/>
            <person name="Gioppo N.M.R."/>
            <person name="Glienke-Blanco C."/>
            <person name="Godoy L.P."/>
            <person name="Guerra M.P."/>
            <person name="Karp S."/>
            <person name="Kava-Cordeiro V."/>
            <person name="Margarido V.P."/>
            <person name="Mathioni S.M."/>
            <person name="Menck-Soares M.A."/>
            <person name="Murace N.K."/>
            <person name="Nicolas M.F."/>
            <person name="Oliveira C.E.C."/>
            <person name="Pagnan N.A.B."/>
            <person name="Pamphile J.A."/>
            <person name="Patussi E.V."/>
            <person name="Pereira L.F.P."/>
            <person name="Pereira-Ferrari L."/>
            <person name="Pinto F.G.S."/>
            <person name="Precoma C."/>
            <person name="Prioli A.J."/>
            <person name="Prioli S.M.A.P."/>
            <person name="Raittz R.T."/>
            <person name="Ramos H.J.O."/>
            <person name="Ribeiro E.M.S.F."/>
            <person name="Rigo L.U."/>
            <person name="Rocha C.L.M.S.C."/>
            <person name="Rocha S.N."/>
            <person name="Santos K."/>
            <person name="Satori D."/>
            <person name="Silva A.G."/>
            <person name="Simao R.C.G."/>
            <person name="Soares M.A.M."/>
            <person name="Souza E.M."/>
            <person name="Steffens M.B.R."/>
            <person name="Steindel M."/>
            <person name="Tadra-Sfeir M.Z."/>
            <person name="Takahashi E.K."/>
            <person name="Torres R.A."/>
            <person name="Valle J.S."/>
            <person name="Vernal J.I."/>
            <person name="Vilas-Boas L.A."/>
            <person name="Watanabe M.A.E."/>
            <person name="Weiss V.A."/>
            <person name="Yates M.A."/>
            <person name="Souza E.M."/>
        </authorList>
    </citation>
    <scope>NUCLEOTIDE SEQUENCE [LARGE SCALE GENOMIC DNA]</scope>
    <source>
        <strain evidence="2 3">SmR1</strain>
    </source>
</reference>
<evidence type="ECO:0000313" key="3">
    <source>
        <dbReference type="Proteomes" id="UP000000329"/>
    </source>
</evidence>
<dbReference type="STRING" id="757424.Hsero_1275"/>